<reference evidence="3 4" key="1">
    <citation type="journal article" date="2015" name="BMC Genomics">
        <title>Genome mining reveals unlocked bioactive potential of marine Gram-negative bacteria.</title>
        <authorList>
            <person name="Machado H."/>
            <person name="Sonnenschein E.C."/>
            <person name="Melchiorsen J."/>
            <person name="Gram L."/>
        </authorList>
    </citation>
    <scope>NUCLEOTIDE SEQUENCE [LARGE SCALE GENOMIC DNA]</scope>
    <source>
        <strain evidence="3 4">S2757</strain>
    </source>
</reference>
<dbReference type="Pfam" id="PF15978">
    <property type="entry name" value="TnsD"/>
    <property type="match status" value="1"/>
</dbReference>
<protein>
    <submittedName>
        <fullName evidence="3">Transposase</fullName>
    </submittedName>
</protein>
<evidence type="ECO:0000313" key="4">
    <source>
        <dbReference type="Proteomes" id="UP000033673"/>
    </source>
</evidence>
<dbReference type="PATRIC" id="fig|579748.3.peg.1477"/>
<comment type="caution">
    <text evidence="3">The sequence shown here is derived from an EMBL/GenBank/DDBJ whole genome shotgun (WGS) entry which is preliminary data.</text>
</comment>
<accession>A0A0F4NL07</accession>
<dbReference type="RefSeq" id="WP_045955038.1">
    <property type="nucleotide sequence ID" value="NZ_JXXV01000014.1"/>
</dbReference>
<organism evidence="3 4">
    <name type="scientific">Vibrio galatheae</name>
    <dbReference type="NCBI Taxonomy" id="579748"/>
    <lineage>
        <taxon>Bacteria</taxon>
        <taxon>Pseudomonadati</taxon>
        <taxon>Pseudomonadota</taxon>
        <taxon>Gammaproteobacteria</taxon>
        <taxon>Vibrionales</taxon>
        <taxon>Vibrionaceae</taxon>
        <taxon>Vibrio</taxon>
    </lineage>
</organism>
<dbReference type="AlphaFoldDB" id="A0A0F4NL07"/>
<feature type="domain" description="Transposon Tn7 transposition protein TnsD C-terminal" evidence="2">
    <location>
        <begin position="301"/>
        <end position="438"/>
    </location>
</feature>
<dbReference type="InterPro" id="IPR009492">
    <property type="entry name" value="TniQ"/>
</dbReference>
<evidence type="ECO:0000259" key="2">
    <source>
        <dbReference type="Pfam" id="PF15978"/>
    </source>
</evidence>
<dbReference type="Proteomes" id="UP000033673">
    <property type="component" value="Unassembled WGS sequence"/>
</dbReference>
<evidence type="ECO:0000313" key="3">
    <source>
        <dbReference type="EMBL" id="KJY83558.1"/>
    </source>
</evidence>
<feature type="domain" description="TniQ" evidence="1">
    <location>
        <begin position="4"/>
        <end position="157"/>
    </location>
</feature>
<evidence type="ECO:0000259" key="1">
    <source>
        <dbReference type="Pfam" id="PF06527"/>
    </source>
</evidence>
<dbReference type="OrthoDB" id="470139at2"/>
<sequence>MHCFPVPYPDELIYSLVARAGIRSAITSSKQLLDEVYGDRKVIATIDLPSHLSSISEQLVNTGRFDVQQLIYEHTMFPIYAPFVDESIRIRAMERMEHCAKGSVHLMLGAPASIVKTSDNFCVCPACVAEQKQKYGESYWSRLWFLPSLPHCPKHGLLSQSTASYHDSRHTYHACGRIQCQPLLSNTTDKAEQQVAYLANKAKEVMCLPAQDSPTQRQWSLFYNHLALDFGCRKGTKQIAHDKIADLVVSKIVTPELTINSDRDTNWLRTIFRRHRTAFSYLQHLTVWSAFIPEISASEIIKEVKSKEKVTISFPKDNAHLTPNSNEEKRKQWRYLIDKTSIKKARKLPGGGALYAWLYRNDRDWLLAFNRIHQSQSHVRQKKVDWSARDRSLTKQLIRIVERLDTVIDGSRRSKNFLLKQLDDYGSVSKKLNLLPLLSLTLNRYQESVFEFQARRLVMAVIAKSKTGSGMSRWQLMRSASLPDERIMPVIADLLGWVTTGSDYK</sequence>
<dbReference type="InterPro" id="IPR032750">
    <property type="entry name" value="TnsD_C"/>
</dbReference>
<dbReference type="STRING" id="579748.TW81_07200"/>
<proteinExistence type="predicted"/>
<name>A0A0F4NL07_9VIBR</name>
<dbReference type="Pfam" id="PF06527">
    <property type="entry name" value="TniQ"/>
    <property type="match status" value="1"/>
</dbReference>
<dbReference type="EMBL" id="JXXV01000014">
    <property type="protein sequence ID" value="KJY83558.1"/>
    <property type="molecule type" value="Genomic_DNA"/>
</dbReference>
<gene>
    <name evidence="3" type="ORF">TW81_07200</name>
</gene>
<keyword evidence="4" id="KW-1185">Reference proteome</keyword>